<feature type="region of interest" description="Disordered" evidence="10">
    <location>
        <begin position="615"/>
        <end position="636"/>
    </location>
</feature>
<comment type="caution">
    <text evidence="12">The sequence shown here is derived from an EMBL/GenBank/DDBJ whole genome shotgun (WGS) entry which is preliminary data.</text>
</comment>
<dbReference type="PROSITE" id="PS51217">
    <property type="entry name" value="UVRD_HELICASE_CTER"/>
    <property type="match status" value="1"/>
</dbReference>
<evidence type="ECO:0000259" key="11">
    <source>
        <dbReference type="PROSITE" id="PS51217"/>
    </source>
</evidence>
<keyword evidence="8" id="KW-0238">DNA-binding</keyword>
<feature type="region of interest" description="Disordered" evidence="10">
    <location>
        <begin position="717"/>
        <end position="739"/>
    </location>
</feature>
<evidence type="ECO:0000256" key="2">
    <source>
        <dbReference type="ARBA" id="ARBA00022741"/>
    </source>
</evidence>
<keyword evidence="3" id="KW-0227">DNA damage</keyword>
<feature type="region of interest" description="Disordered" evidence="10">
    <location>
        <begin position="1424"/>
        <end position="1452"/>
    </location>
</feature>
<evidence type="ECO:0000256" key="8">
    <source>
        <dbReference type="ARBA" id="ARBA00023125"/>
    </source>
</evidence>
<dbReference type="GO" id="GO:0004527">
    <property type="term" value="F:exonuclease activity"/>
    <property type="evidence" value="ECO:0007669"/>
    <property type="project" value="UniProtKB-KW"/>
</dbReference>
<accession>A0A086YZG9</accession>
<evidence type="ECO:0000256" key="10">
    <source>
        <dbReference type="SAM" id="MobiDB-lite"/>
    </source>
</evidence>
<evidence type="ECO:0000256" key="5">
    <source>
        <dbReference type="ARBA" id="ARBA00022806"/>
    </source>
</evidence>
<keyword evidence="5 12" id="KW-0347">Helicase</keyword>
<evidence type="ECO:0000256" key="6">
    <source>
        <dbReference type="ARBA" id="ARBA00022839"/>
    </source>
</evidence>
<evidence type="ECO:0000313" key="13">
    <source>
        <dbReference type="Proteomes" id="UP000029015"/>
    </source>
</evidence>
<dbReference type="GO" id="GO:0005524">
    <property type="term" value="F:ATP binding"/>
    <property type="evidence" value="ECO:0007669"/>
    <property type="project" value="UniProtKB-KW"/>
</dbReference>
<evidence type="ECO:0000256" key="3">
    <source>
        <dbReference type="ARBA" id="ARBA00022763"/>
    </source>
</evidence>
<organism evidence="12 13">
    <name type="scientific">Bifidobacterium actinocoloniiforme DSM 22766</name>
    <dbReference type="NCBI Taxonomy" id="1437605"/>
    <lineage>
        <taxon>Bacteria</taxon>
        <taxon>Bacillati</taxon>
        <taxon>Actinomycetota</taxon>
        <taxon>Actinomycetes</taxon>
        <taxon>Bifidobacteriales</taxon>
        <taxon>Bifidobacteriaceae</taxon>
        <taxon>Bifidobacterium</taxon>
    </lineage>
</organism>
<evidence type="ECO:0000256" key="1">
    <source>
        <dbReference type="ARBA" id="ARBA00022722"/>
    </source>
</evidence>
<keyword evidence="9" id="KW-0234">DNA repair</keyword>
<keyword evidence="6" id="KW-0269">Exonuclease</keyword>
<dbReference type="eggNOG" id="COG0210">
    <property type="taxonomic scope" value="Bacteria"/>
</dbReference>
<evidence type="ECO:0000313" key="12">
    <source>
        <dbReference type="EMBL" id="KFI39669.1"/>
    </source>
</evidence>
<dbReference type="PANTHER" id="PTHR11070:SF59">
    <property type="entry name" value="DNA 3'-5' HELICASE"/>
    <property type="match status" value="1"/>
</dbReference>
<dbReference type="GO" id="GO:0005829">
    <property type="term" value="C:cytosol"/>
    <property type="evidence" value="ECO:0007669"/>
    <property type="project" value="TreeGrafter"/>
</dbReference>
<dbReference type="eggNOG" id="COG2887">
    <property type="taxonomic scope" value="Bacteria"/>
</dbReference>
<name>A0A086YZG9_9BIFI</name>
<sequence length="1452" mass="152635">MGQALQAVERLIAGDLNGEDGLSSTVLCLAGPPRSGKTTFAQETLLAALAAYGDGGAVMVVSGRHAADQISKAVIARRGASSQSRPVGTLQALAFRLLSQSSASQEGRALPKLLNGAEQDALLRQVMARHIAHVEAGDDCPSCRLLERYFSSQAGLNGARGWSGVLTQATVRADDLAGRIDDDFIAQLRDMLARTIELGVGPSDQGPILDALSSQALDLDERDRLGVQWRLAFALGQEYMEQVDAAYPDQYRLDPSMLLVSARRAVEEDEGLGLPALVVVDDWQDLTMAGMGFIQALVQRGVRLVLAGDCDESVQSFRGSYPEFLDARVGSRPVSLAGSGAGNGPAQALLDPDLGRLGAVRLSLPYRPITLPEHSPSEAEGVKADGPASYADLLAARVSLSILSEEGGDTGLPDRPGKMPAWPGAGPIGPLDPDSPLLADGTVVTRLLRTPDEEEDDVVWQIKHEYLSGHWDWNDMAVIAHDNATVRSLGAKLRAEGVPVRYSSIARPLKDEPTVQGLFALIELAQAQAGTVPGWQDLSATDQASWVGQRLRRLLASPLLSAPLPGGQSPRPVRVERVDALLSVLSCLTRIGPDQQTSSGAAEITAAGGAALAAEATNPAKSQDSPEAPGAAAGTGQSRPVAALSLLAQVWRSYASGREREIAAAEEASGISVDDSLMGGASAPSVGAGPGQSGFLVDADAIGLLLLLDSAIDGQASGDAAGQAPAEGAPDAHGDSGPESLRQSVLEALAAIADPRRSDPDLKALAHALDLADRTARDLAALDDPAPEYALWQAWSAVGVADDWQAQALAASQEGEEANDRLDAMMRLFQFASSSQEIDNINDFLAQVKDMQIEADSLACVGPVEHAVRLTTPAGAAALATSWPVVWLPALQEGVWPNLAPRDTLFGGEDLADLILHDSIRSAKTDAGGHDPRLRATLYTEEKGLLAAISRARTQVRFSAVWNDQNVPSAFLYGFLPERYPRLSDPSQADFSPVGGEADASTGLSGLEVGPRGLVAVARSILSRQALGAPISEQDPLARDAAAALRLLAEHGLHEADPASWPFLYARTRPVAGPPSDPSAAPGVSFAEPSSAGPSAGGLPSDGPSSTGGASAEAAGPGGGSSRVTLSPSAVDRIWACPLEWVLDDRVSGPRPGSVAMSFGSLIHQVAQEAADQGLDQPERGDLGVDAVSDAELINRTQGQMMDIYHELSRSLPAYPSPKDSYDARRRDSHAQGILTNIASYFVMSAKEGYAQEGKAGVPVGVLTSSSQEQDFRASFRPVDFAPVWNATFQDCALGGDEFFALASALVGGFPQALKADSLITLTGRIDRLERRSIEGEEHLRLVDYKTGRSSHNAKQIFNDLQLVCYQLGLAYQEGESRRRPASGADRGASQSGRALRCVHQSGSRAFFQESRGRLPTRPLQARGLQQHVRAAPQAFETGSPGRHAPLAPAGA</sequence>
<feature type="domain" description="UvrD-like helicase C-terminal" evidence="11">
    <location>
        <begin position="400"/>
        <end position="878"/>
    </location>
</feature>
<gene>
    <name evidence="12" type="ORF">BACT_0369</name>
</gene>
<keyword evidence="2" id="KW-0547">Nucleotide-binding</keyword>
<proteinExistence type="predicted"/>
<protein>
    <submittedName>
        <fullName evidence="12">DNA helicase</fullName>
    </submittedName>
</protein>
<dbReference type="GO" id="GO:0000725">
    <property type="term" value="P:recombinational repair"/>
    <property type="evidence" value="ECO:0007669"/>
    <property type="project" value="TreeGrafter"/>
</dbReference>
<keyword evidence="7" id="KW-0067">ATP-binding</keyword>
<dbReference type="Pfam" id="PF12705">
    <property type="entry name" value="PDDEXK_1"/>
    <property type="match status" value="1"/>
</dbReference>
<evidence type="ECO:0000256" key="7">
    <source>
        <dbReference type="ARBA" id="ARBA00022840"/>
    </source>
</evidence>
<evidence type="ECO:0000256" key="4">
    <source>
        <dbReference type="ARBA" id="ARBA00022801"/>
    </source>
</evidence>
<keyword evidence="13" id="KW-1185">Reference proteome</keyword>
<feature type="compositionally biased region" description="Low complexity" evidence="10">
    <location>
        <begin position="1078"/>
        <end position="1115"/>
    </location>
</feature>
<dbReference type="GO" id="GO:0033202">
    <property type="term" value="C:DNA helicase complex"/>
    <property type="evidence" value="ECO:0007669"/>
    <property type="project" value="TreeGrafter"/>
</dbReference>
<dbReference type="EMBL" id="JGYK01000001">
    <property type="protein sequence ID" value="KFI39669.1"/>
    <property type="molecule type" value="Genomic_DNA"/>
</dbReference>
<keyword evidence="1" id="KW-0540">Nuclease</keyword>
<dbReference type="SUPFAM" id="SSF52540">
    <property type="entry name" value="P-loop containing nucleoside triphosphate hydrolases"/>
    <property type="match status" value="1"/>
</dbReference>
<dbReference type="InterPro" id="IPR027417">
    <property type="entry name" value="P-loop_NTPase"/>
</dbReference>
<dbReference type="PANTHER" id="PTHR11070">
    <property type="entry name" value="UVRD / RECB / PCRA DNA HELICASE FAMILY MEMBER"/>
    <property type="match status" value="1"/>
</dbReference>
<feature type="region of interest" description="Disordered" evidence="10">
    <location>
        <begin position="1376"/>
        <end position="1395"/>
    </location>
</feature>
<keyword evidence="4" id="KW-0378">Hydrolase</keyword>
<dbReference type="InterPro" id="IPR011604">
    <property type="entry name" value="PDDEXK-like_dom_sf"/>
</dbReference>
<dbReference type="InterPro" id="IPR000212">
    <property type="entry name" value="DNA_helicase_UvrD/REP"/>
</dbReference>
<reference evidence="12 13" key="1">
    <citation type="submission" date="2014-03" db="EMBL/GenBank/DDBJ databases">
        <title>Genomics of Bifidobacteria.</title>
        <authorList>
            <person name="Ventura M."/>
            <person name="Milani C."/>
            <person name="Lugli G.A."/>
        </authorList>
    </citation>
    <scope>NUCLEOTIDE SEQUENCE [LARGE SCALE GENOMIC DNA]</scope>
    <source>
        <strain evidence="12 13">DSM 22766</strain>
    </source>
</reference>
<dbReference type="InterPro" id="IPR038726">
    <property type="entry name" value="PDDEXK_AddAB-type"/>
</dbReference>
<feature type="compositionally biased region" description="Low complexity" evidence="10">
    <location>
        <begin position="717"/>
        <end position="726"/>
    </location>
</feature>
<dbReference type="Proteomes" id="UP000029015">
    <property type="component" value="Unassembled WGS sequence"/>
</dbReference>
<dbReference type="GO" id="GO:0043138">
    <property type="term" value="F:3'-5' DNA helicase activity"/>
    <property type="evidence" value="ECO:0007669"/>
    <property type="project" value="TreeGrafter"/>
</dbReference>
<evidence type="ECO:0000256" key="9">
    <source>
        <dbReference type="ARBA" id="ARBA00023204"/>
    </source>
</evidence>
<dbReference type="Gene3D" id="3.40.50.300">
    <property type="entry name" value="P-loop containing nucleotide triphosphate hydrolases"/>
    <property type="match status" value="1"/>
</dbReference>
<dbReference type="Gene3D" id="3.90.320.10">
    <property type="match status" value="1"/>
</dbReference>
<feature type="region of interest" description="Disordered" evidence="10">
    <location>
        <begin position="1072"/>
        <end position="1124"/>
    </location>
</feature>
<dbReference type="InterPro" id="IPR014017">
    <property type="entry name" value="DNA_helicase_UvrD-like_C"/>
</dbReference>
<dbReference type="GO" id="GO:0003677">
    <property type="term" value="F:DNA binding"/>
    <property type="evidence" value="ECO:0007669"/>
    <property type="project" value="UniProtKB-KW"/>
</dbReference>